<keyword evidence="3" id="KW-1185">Reference proteome</keyword>
<dbReference type="AlphaFoldDB" id="A0A1H6Q0W7"/>
<dbReference type="EMBL" id="FNYK01000001">
    <property type="protein sequence ID" value="SEI37488.1"/>
    <property type="molecule type" value="Genomic_DNA"/>
</dbReference>
<reference evidence="3" key="1">
    <citation type="submission" date="2016-10" db="EMBL/GenBank/DDBJ databases">
        <authorList>
            <person name="Varghese N."/>
        </authorList>
    </citation>
    <scope>NUCLEOTIDE SEQUENCE [LARGE SCALE GENOMIC DNA]</scope>
    <source>
        <strain evidence="3">DSM 20406</strain>
    </source>
</reference>
<evidence type="ECO:0000256" key="1">
    <source>
        <dbReference type="SAM" id="Phobius"/>
    </source>
</evidence>
<dbReference type="Pfam" id="PF07963">
    <property type="entry name" value="N_methyl"/>
    <property type="match status" value="1"/>
</dbReference>
<dbReference type="InterPro" id="IPR045584">
    <property type="entry name" value="Pilin-like"/>
</dbReference>
<dbReference type="InterPro" id="IPR012902">
    <property type="entry name" value="N_methyl_site"/>
</dbReference>
<evidence type="ECO:0000313" key="2">
    <source>
        <dbReference type="EMBL" id="SEI37488.1"/>
    </source>
</evidence>
<protein>
    <submittedName>
        <fullName evidence="2">Prepilin-type N-terminal cleavage/methylation domain-containing protein</fullName>
    </submittedName>
</protein>
<feature type="transmembrane region" description="Helical" evidence="1">
    <location>
        <begin position="20"/>
        <end position="42"/>
    </location>
</feature>
<dbReference type="NCBIfam" id="TIGR02532">
    <property type="entry name" value="IV_pilin_GFxxxE"/>
    <property type="match status" value="1"/>
</dbReference>
<dbReference type="SUPFAM" id="SSF54523">
    <property type="entry name" value="Pili subunits"/>
    <property type="match status" value="1"/>
</dbReference>
<evidence type="ECO:0000313" key="3">
    <source>
        <dbReference type="Proteomes" id="UP000183028"/>
    </source>
</evidence>
<dbReference type="PIRSF" id="PIRSF021292">
    <property type="entry name" value="Competence_ComGD"/>
    <property type="match status" value="1"/>
</dbReference>
<name>A0A1H6Q0W7_9FIRM</name>
<dbReference type="GO" id="GO:0030420">
    <property type="term" value="P:establishment of competence for transformation"/>
    <property type="evidence" value="ECO:0007669"/>
    <property type="project" value="InterPro"/>
</dbReference>
<keyword evidence="1" id="KW-0472">Membrane</keyword>
<accession>A0A1H6Q0W7</accession>
<keyword evidence="1" id="KW-1133">Transmembrane helix</keyword>
<gene>
    <name evidence="2" type="ORF">SAMN04487834_100161</name>
</gene>
<keyword evidence="1" id="KW-0812">Transmembrane</keyword>
<dbReference type="STRING" id="322505.SAMN04487836_10197"/>
<dbReference type="eggNOG" id="ENOG5033165">
    <property type="taxonomic scope" value="Bacteria"/>
</dbReference>
<dbReference type="Proteomes" id="UP000183028">
    <property type="component" value="Unassembled WGS sequence"/>
</dbReference>
<organism evidence="2 3">
    <name type="scientific">Sharpea azabuensis</name>
    <dbReference type="NCBI Taxonomy" id="322505"/>
    <lineage>
        <taxon>Bacteria</taxon>
        <taxon>Bacillati</taxon>
        <taxon>Bacillota</taxon>
        <taxon>Erysipelotrichia</taxon>
        <taxon>Erysipelotrichales</taxon>
        <taxon>Coprobacillaceae</taxon>
        <taxon>Sharpea</taxon>
    </lineage>
</organism>
<dbReference type="OrthoDB" id="2168330at2"/>
<sequence>MAKASISVMVRPMLANRKGFTLVEMIFVLAITVIISSITLAFRKPKASAQAQIELVTHAFQLARSQAMVKHETVKVVCDSNRVEISSNQFEKEVVLANDYQFLNHYQFTFNASGHIKIAKTIRLSSPGKIYEFVFQLGSGAFYVK</sequence>
<dbReference type="NCBIfam" id="NF040982">
    <property type="entry name" value="ComGD"/>
    <property type="match status" value="1"/>
</dbReference>
<proteinExistence type="predicted"/>
<dbReference type="InterPro" id="IPR016785">
    <property type="entry name" value="ComGD"/>
</dbReference>
<dbReference type="PROSITE" id="PS00409">
    <property type="entry name" value="PROKAR_NTER_METHYL"/>
    <property type="match status" value="1"/>
</dbReference>